<dbReference type="STRING" id="1122207.MUS1_13065"/>
<dbReference type="Proteomes" id="UP000054058">
    <property type="component" value="Unassembled WGS sequence"/>
</dbReference>
<dbReference type="RefSeq" id="WP_281171191.1">
    <property type="nucleotide sequence ID" value="NZ_JAMB01000006.1"/>
</dbReference>
<keyword evidence="3" id="KW-1185">Reference proteome</keyword>
<organism evidence="2 3">
    <name type="scientific">Marinomonas ushuaiensis DSM 15871</name>
    <dbReference type="NCBI Taxonomy" id="1122207"/>
    <lineage>
        <taxon>Bacteria</taxon>
        <taxon>Pseudomonadati</taxon>
        <taxon>Pseudomonadota</taxon>
        <taxon>Gammaproteobacteria</taxon>
        <taxon>Oceanospirillales</taxon>
        <taxon>Oceanospirillaceae</taxon>
        <taxon>Marinomonas</taxon>
    </lineage>
</organism>
<dbReference type="AlphaFoldDB" id="X7E6Z8"/>
<feature type="compositionally biased region" description="Basic and acidic residues" evidence="1">
    <location>
        <begin position="20"/>
        <end position="31"/>
    </location>
</feature>
<accession>X7E6Z8</accession>
<reference evidence="2 3" key="1">
    <citation type="submission" date="2014-01" db="EMBL/GenBank/DDBJ databases">
        <title>Marinomonas ushuaiensis DSM 15871 Genome Sequencing.</title>
        <authorList>
            <person name="Lai Q."/>
            <person name="Shao Z.S."/>
        </authorList>
    </citation>
    <scope>NUCLEOTIDE SEQUENCE [LARGE SCALE GENOMIC DNA]</scope>
    <source>
        <strain evidence="2 3">DSM 15871</strain>
    </source>
</reference>
<dbReference type="eggNOG" id="COG1317">
    <property type="taxonomic scope" value="Bacteria"/>
</dbReference>
<evidence type="ECO:0000313" key="2">
    <source>
        <dbReference type="EMBL" id="ETX10903.1"/>
    </source>
</evidence>
<dbReference type="EMBL" id="JAMB01000006">
    <property type="protein sequence ID" value="ETX10903.1"/>
    <property type="molecule type" value="Genomic_DNA"/>
</dbReference>
<evidence type="ECO:0000313" key="3">
    <source>
        <dbReference type="Proteomes" id="UP000054058"/>
    </source>
</evidence>
<sequence length="42" mass="4919">MADPNDEKNERKLTAYERWELPHLDSNKPRNESGPAILIQKN</sequence>
<name>X7E6Z8_9GAMM</name>
<evidence type="ECO:0000256" key="1">
    <source>
        <dbReference type="SAM" id="MobiDB-lite"/>
    </source>
</evidence>
<feature type="region of interest" description="Disordered" evidence="1">
    <location>
        <begin position="20"/>
        <end position="42"/>
    </location>
</feature>
<dbReference type="PATRIC" id="fig|1122207.3.peg.1752"/>
<proteinExistence type="predicted"/>
<protein>
    <submittedName>
        <fullName evidence="2">Uncharacterized protein</fullName>
    </submittedName>
</protein>
<comment type="caution">
    <text evidence="2">The sequence shown here is derived from an EMBL/GenBank/DDBJ whole genome shotgun (WGS) entry which is preliminary data.</text>
</comment>
<gene>
    <name evidence="2" type="ORF">MUS1_13065</name>
</gene>